<dbReference type="InterPro" id="IPR001461">
    <property type="entry name" value="Aspartic_peptidase_A1"/>
</dbReference>
<dbReference type="PRINTS" id="PR00792">
    <property type="entry name" value="PEPSIN"/>
</dbReference>
<evidence type="ECO:0000256" key="5">
    <source>
        <dbReference type="RuleBase" id="RU000454"/>
    </source>
</evidence>
<dbReference type="InterPro" id="IPR034164">
    <property type="entry name" value="Pepsin-like_dom"/>
</dbReference>
<feature type="disulfide bond" evidence="4">
    <location>
        <begin position="159"/>
        <end position="164"/>
    </location>
</feature>
<dbReference type="InterPro" id="IPR021109">
    <property type="entry name" value="Peptidase_aspartic_dom_sf"/>
</dbReference>
<keyword evidence="7" id="KW-0732">Signal</keyword>
<proteinExistence type="inferred from homology"/>
<evidence type="ECO:0000313" key="9">
    <source>
        <dbReference type="EMBL" id="SUZ12133.1"/>
    </source>
</evidence>
<dbReference type="Pfam" id="PF00026">
    <property type="entry name" value="Asp"/>
    <property type="match status" value="1"/>
</dbReference>
<dbReference type="PROSITE" id="PS51767">
    <property type="entry name" value="PEPTIDASE_A1"/>
    <property type="match status" value="1"/>
</dbReference>
<keyword evidence="2 5" id="KW-0064">Aspartyl protease</keyword>
<feature type="region of interest" description="Disordered" evidence="6">
    <location>
        <begin position="52"/>
        <end position="74"/>
    </location>
</feature>
<evidence type="ECO:0000256" key="2">
    <source>
        <dbReference type="ARBA" id="ARBA00022750"/>
    </source>
</evidence>
<dbReference type="PANTHER" id="PTHR47966:SF75">
    <property type="entry name" value="ENDOPEPTIDASE (CTSD), PUTATIVE (AFU_ORTHOLOGUE AFUA_4G07040)-RELATED"/>
    <property type="match status" value="1"/>
</dbReference>
<accession>A0A381LE35</accession>
<dbReference type="GO" id="GO:0004190">
    <property type="term" value="F:aspartic-type endopeptidase activity"/>
    <property type="evidence" value="ECO:0007669"/>
    <property type="project" value="UniProtKB-KW"/>
</dbReference>
<reference evidence="9" key="1">
    <citation type="submission" date="2018-07" db="EMBL/GenBank/DDBJ databases">
        <authorList>
            <person name="Quirk P.G."/>
            <person name="Krulwich T.A."/>
        </authorList>
    </citation>
    <scope>NUCLEOTIDE SEQUENCE</scope>
    <source>
        <strain evidence="9">96224</strain>
    </source>
</reference>
<name>A0A381LE35_BLUGR</name>
<keyword evidence="5" id="KW-0645">Protease</keyword>
<gene>
    <name evidence="9" type="ORF">BGT96224V2_LOCUS5282</name>
</gene>
<comment type="similarity">
    <text evidence="1 5">Belongs to the peptidase A1 family.</text>
</comment>
<feature type="domain" description="Peptidase A1" evidence="8">
    <location>
        <begin position="128"/>
        <end position="431"/>
    </location>
</feature>
<dbReference type="InterPro" id="IPR033121">
    <property type="entry name" value="PEPTIDASE_A1"/>
</dbReference>
<sequence length="453" mass="49557">MRLNNLILLFSSSLTICTSLHLGLPELSCTRNKFCSGSNHISEVVQYIEHGSENRNDQGRKGKKSNNFVFERQADRTRHDSNHRLLGALQEFRKSKNLNKLKRDIIPPELPTQPFSAGIFQDGNDFSYFVEVSFGSASSKMYMLLDTGASMTWVMGSNCSSHICTSRNTFGPQNSSTYQDLDATFSINYGSGACSGNVAQDKVSLAGLSLTMPFGVADNVSEDFGDFEMYGILGLSLTKSRAPSFLDALVASKSLKNNMFGVSLSQTKEGKNTGVINFGAPDHNRYWGDLKYYPLATDNRGWEIELSSAGFGNSQIPISRNALLDTGTSYILAPLQDITKLHSLVPGSITTDGGFAWQVPCDTLMDMNFQFGSETYSIPSSIWVGDTVESGMCQSNICGTDLNNGGWILGDFFLKSYYTVFDIDNKRIGLAIAKVGTPSPTSTSSGRINNLKF</sequence>
<protein>
    <submittedName>
        <fullName evidence="9">Bgt-5460</fullName>
    </submittedName>
</protein>
<dbReference type="EMBL" id="UIGY01000161">
    <property type="protein sequence ID" value="SUZ12133.1"/>
    <property type="molecule type" value="Genomic_DNA"/>
</dbReference>
<dbReference type="AlphaFoldDB" id="A0A381LE35"/>
<dbReference type="PROSITE" id="PS00141">
    <property type="entry name" value="ASP_PROTEASE"/>
    <property type="match status" value="1"/>
</dbReference>
<dbReference type="InterPro" id="IPR001969">
    <property type="entry name" value="Aspartic_peptidase_AS"/>
</dbReference>
<keyword evidence="4" id="KW-1015">Disulfide bond</keyword>
<organism evidence="9">
    <name type="scientific">Blumeria graminis f. sp. tritici 96224</name>
    <dbReference type="NCBI Taxonomy" id="1268274"/>
    <lineage>
        <taxon>Eukaryota</taxon>
        <taxon>Fungi</taxon>
        <taxon>Dikarya</taxon>
        <taxon>Ascomycota</taxon>
        <taxon>Pezizomycotina</taxon>
        <taxon>Leotiomycetes</taxon>
        <taxon>Erysiphales</taxon>
        <taxon>Erysiphaceae</taxon>
        <taxon>Blumeria</taxon>
    </lineage>
</organism>
<feature type="chain" id="PRO_5016995907" evidence="7">
    <location>
        <begin position="20"/>
        <end position="453"/>
    </location>
</feature>
<feature type="active site" evidence="3">
    <location>
        <position position="146"/>
    </location>
</feature>
<evidence type="ECO:0000259" key="8">
    <source>
        <dbReference type="PROSITE" id="PS51767"/>
    </source>
</evidence>
<dbReference type="PANTHER" id="PTHR47966">
    <property type="entry name" value="BETA-SITE APP-CLEAVING ENZYME, ISOFORM A-RELATED"/>
    <property type="match status" value="1"/>
</dbReference>
<evidence type="ECO:0000256" key="1">
    <source>
        <dbReference type="ARBA" id="ARBA00007447"/>
    </source>
</evidence>
<evidence type="ECO:0000256" key="3">
    <source>
        <dbReference type="PIRSR" id="PIRSR601461-1"/>
    </source>
</evidence>
<dbReference type="SUPFAM" id="SSF50630">
    <property type="entry name" value="Acid proteases"/>
    <property type="match status" value="1"/>
</dbReference>
<feature type="active site" evidence="3">
    <location>
        <position position="325"/>
    </location>
</feature>
<keyword evidence="5" id="KW-0378">Hydrolase</keyword>
<dbReference type="GO" id="GO:0006508">
    <property type="term" value="P:proteolysis"/>
    <property type="evidence" value="ECO:0007669"/>
    <property type="project" value="UniProtKB-KW"/>
</dbReference>
<evidence type="ECO:0000256" key="4">
    <source>
        <dbReference type="PIRSR" id="PIRSR601461-2"/>
    </source>
</evidence>
<evidence type="ECO:0000256" key="6">
    <source>
        <dbReference type="SAM" id="MobiDB-lite"/>
    </source>
</evidence>
<dbReference type="Gene3D" id="2.40.70.10">
    <property type="entry name" value="Acid Proteases"/>
    <property type="match status" value="2"/>
</dbReference>
<dbReference type="OrthoDB" id="660550at2759"/>
<feature type="signal peptide" evidence="7">
    <location>
        <begin position="1"/>
        <end position="19"/>
    </location>
</feature>
<dbReference type="CDD" id="cd05471">
    <property type="entry name" value="pepsin_like"/>
    <property type="match status" value="1"/>
</dbReference>
<evidence type="ECO:0000256" key="7">
    <source>
        <dbReference type="SAM" id="SignalP"/>
    </source>
</evidence>